<name>A0A7X6IDD9_9BACT</name>
<dbReference type="InterPro" id="IPR004437">
    <property type="entry name" value="ParB/RepB/Spo0J"/>
</dbReference>
<proteinExistence type="inferred from homology"/>
<accession>A0A7X6IDD9</accession>
<dbReference type="SUPFAM" id="SSF109709">
    <property type="entry name" value="KorB DNA-binding domain-like"/>
    <property type="match status" value="1"/>
</dbReference>
<feature type="region of interest" description="Disordered" evidence="3">
    <location>
        <begin position="1"/>
        <end position="28"/>
    </location>
</feature>
<dbReference type="Pfam" id="PF17762">
    <property type="entry name" value="HTH_ParB"/>
    <property type="match status" value="1"/>
</dbReference>
<gene>
    <name evidence="5" type="ORF">MNODULE_22275</name>
</gene>
<evidence type="ECO:0000313" key="6">
    <source>
        <dbReference type="Proteomes" id="UP000534783"/>
    </source>
</evidence>
<dbReference type="PANTHER" id="PTHR33375">
    <property type="entry name" value="CHROMOSOME-PARTITIONING PROTEIN PARB-RELATED"/>
    <property type="match status" value="1"/>
</dbReference>
<protein>
    <submittedName>
        <fullName evidence="5">ParB/RepB/Spo0J family partition protein</fullName>
    </submittedName>
</protein>
<dbReference type="InterPro" id="IPR003115">
    <property type="entry name" value="ParB_N"/>
</dbReference>
<dbReference type="GO" id="GO:0003677">
    <property type="term" value="F:DNA binding"/>
    <property type="evidence" value="ECO:0007669"/>
    <property type="project" value="InterPro"/>
</dbReference>
<dbReference type="Pfam" id="PF02195">
    <property type="entry name" value="ParB_N"/>
    <property type="match status" value="1"/>
</dbReference>
<keyword evidence="6" id="KW-1185">Reference proteome</keyword>
<dbReference type="Gene3D" id="1.10.10.2830">
    <property type="match status" value="1"/>
</dbReference>
<dbReference type="Proteomes" id="UP000534783">
    <property type="component" value="Unassembled WGS sequence"/>
</dbReference>
<feature type="domain" description="ParB-like N-terminal" evidence="4">
    <location>
        <begin position="45"/>
        <end position="135"/>
    </location>
</feature>
<keyword evidence="2" id="KW-0159">Chromosome partition</keyword>
<dbReference type="EMBL" id="VTOW01000007">
    <property type="protein sequence ID" value="NKE73491.1"/>
    <property type="molecule type" value="Genomic_DNA"/>
</dbReference>
<dbReference type="InterPro" id="IPR036086">
    <property type="entry name" value="ParB/Sulfiredoxin_sf"/>
</dbReference>
<evidence type="ECO:0000256" key="2">
    <source>
        <dbReference type="ARBA" id="ARBA00022829"/>
    </source>
</evidence>
<evidence type="ECO:0000313" key="5">
    <source>
        <dbReference type="EMBL" id="NKE73491.1"/>
    </source>
</evidence>
<dbReference type="SMART" id="SM00470">
    <property type="entry name" value="ParB"/>
    <property type="match status" value="1"/>
</dbReference>
<dbReference type="GO" id="GO:0005694">
    <property type="term" value="C:chromosome"/>
    <property type="evidence" value="ECO:0007669"/>
    <property type="project" value="TreeGrafter"/>
</dbReference>
<evidence type="ECO:0000256" key="1">
    <source>
        <dbReference type="ARBA" id="ARBA00006295"/>
    </source>
</evidence>
<dbReference type="GO" id="GO:0007059">
    <property type="term" value="P:chromosome segregation"/>
    <property type="evidence" value="ECO:0007669"/>
    <property type="project" value="UniProtKB-KW"/>
</dbReference>
<dbReference type="AlphaFoldDB" id="A0A7X6IDD9"/>
<evidence type="ECO:0000259" key="4">
    <source>
        <dbReference type="SMART" id="SM00470"/>
    </source>
</evidence>
<dbReference type="NCBIfam" id="TIGR00180">
    <property type="entry name" value="parB_part"/>
    <property type="match status" value="1"/>
</dbReference>
<comment type="caution">
    <text evidence="5">The sequence shown here is derived from an EMBL/GenBank/DDBJ whole genome shotgun (WGS) entry which is preliminary data.</text>
</comment>
<dbReference type="SUPFAM" id="SSF110849">
    <property type="entry name" value="ParB/Sulfiredoxin"/>
    <property type="match status" value="1"/>
</dbReference>
<dbReference type="InterPro" id="IPR050336">
    <property type="entry name" value="Chromosome_partition/occlusion"/>
</dbReference>
<dbReference type="PANTHER" id="PTHR33375:SF1">
    <property type="entry name" value="CHROMOSOME-PARTITIONING PROTEIN PARB-RELATED"/>
    <property type="match status" value="1"/>
</dbReference>
<evidence type="ECO:0000256" key="3">
    <source>
        <dbReference type="SAM" id="MobiDB-lite"/>
    </source>
</evidence>
<organism evidence="5 6">
    <name type="scientific">Candidatus Manganitrophus noduliformans</name>
    <dbReference type="NCBI Taxonomy" id="2606439"/>
    <lineage>
        <taxon>Bacteria</taxon>
        <taxon>Pseudomonadati</taxon>
        <taxon>Nitrospirota</taxon>
        <taxon>Nitrospiria</taxon>
        <taxon>Candidatus Troglogloeales</taxon>
        <taxon>Candidatus Manganitrophaceae</taxon>
        <taxon>Candidatus Manganitrophus</taxon>
    </lineage>
</organism>
<comment type="similarity">
    <text evidence="1">Belongs to the ParB family.</text>
</comment>
<reference evidence="5 6" key="1">
    <citation type="journal article" date="2020" name="Nature">
        <title>Bacterial chemolithoautotrophy via manganese oxidation.</title>
        <authorList>
            <person name="Yu H."/>
            <person name="Leadbetter J.R."/>
        </authorList>
    </citation>
    <scope>NUCLEOTIDE SEQUENCE [LARGE SCALE GENOMIC DNA]</scope>
    <source>
        <strain evidence="5 6">Mn-1</strain>
    </source>
</reference>
<dbReference type="InterPro" id="IPR041468">
    <property type="entry name" value="HTH_ParB/Spo0J"/>
</dbReference>
<dbReference type="Gene3D" id="3.90.1530.30">
    <property type="match status" value="1"/>
</dbReference>
<feature type="compositionally biased region" description="Low complexity" evidence="3">
    <location>
        <begin position="401"/>
        <end position="410"/>
    </location>
</feature>
<sequence length="607" mass="68403">MKMGGVRTESREKSINGENMTAEMSEETSHRIDPAFTRSGDHITVLLPVALIRVVENTRKYIDPDRLADLAADIKKNGLQQPITVVADSDGGYSLVYGERRYRAHRLNGAEVIPAFIRTDLTLEQVRNLRRSENLQHENISPIDEAEDFARALETKSIEALAGHIHHSARYVRDRLALLNLIEKAKAALRTGKIGLDIAKILSCLSADRQLLMLERVEADGLNARKLANYLAEGDLSLERAPFDVTECRRCPHNSAGQPDLFEREQSGLGSCLNAPCWRNKEEAAAARLVRRIEENGPRAMLTDKIKIDLADLPPDIDQREAVFHQKEEIGEAQLQECASCKFLVAFVSKRGGEILKEKICSMKRCYEEKRREFHQDNKTQQKNRTQSGGSKGRGPKGSRRQSAPSSRSSAGHRMSPMNAPLRVRQFKKQIYRRYLAEQMQKSPQNALLLVLLGMYQAKWIRYWKNDPALKEYGIVVSPPEGDVTAFFQSLRRLTPEALIVQGGSLALKVLADLPLQLIEEMVFSHLGATPEQIFAVDGTYYELLTKSEIEATAKEMGLDQFLQMKNQSLSKLAGKPKKEFIKGLLAQGFVPERMPAWLQRETHLEP</sequence>
<feature type="region of interest" description="Disordered" evidence="3">
    <location>
        <begin position="372"/>
        <end position="419"/>
    </location>
</feature>